<dbReference type="SUPFAM" id="SSF53098">
    <property type="entry name" value="Ribonuclease H-like"/>
    <property type="match status" value="1"/>
</dbReference>
<dbReference type="Proteomes" id="UP000273083">
    <property type="component" value="Unassembled WGS sequence"/>
</dbReference>
<dbReference type="InterPro" id="IPR001584">
    <property type="entry name" value="Integrase_cat-core"/>
</dbReference>
<dbReference type="Gene3D" id="3.30.420.10">
    <property type="entry name" value="Ribonuclease H-like superfamily/Ribonuclease H"/>
    <property type="match status" value="1"/>
</dbReference>
<evidence type="ECO:0000313" key="4">
    <source>
        <dbReference type="Proteomes" id="UP000273083"/>
    </source>
</evidence>
<dbReference type="GO" id="GO:0032196">
    <property type="term" value="P:transposition"/>
    <property type="evidence" value="ECO:0007669"/>
    <property type="project" value="TreeGrafter"/>
</dbReference>
<keyword evidence="4" id="KW-1185">Reference proteome</keyword>
<dbReference type="AlphaFoldDB" id="A0A3N1XMZ0"/>
<feature type="domain" description="Integrase catalytic" evidence="2">
    <location>
        <begin position="257"/>
        <end position="421"/>
    </location>
</feature>
<dbReference type="PROSITE" id="PS50994">
    <property type="entry name" value="INTEGRASE"/>
    <property type="match status" value="1"/>
</dbReference>
<reference evidence="3 4" key="1">
    <citation type="submission" date="2018-11" db="EMBL/GenBank/DDBJ databases">
        <title>Genomic Encyclopedia of Type Strains, Phase IV (KMG-IV): sequencing the most valuable type-strain genomes for metagenomic binning, comparative biology and taxonomic classification.</title>
        <authorList>
            <person name="Goeker M."/>
        </authorList>
    </citation>
    <scope>NUCLEOTIDE SEQUENCE [LARGE SCALE GENOMIC DNA]</scope>
    <source>
        <strain evidence="3 4">DSM 26537</strain>
    </source>
</reference>
<dbReference type="PANTHER" id="PTHR10948:SF23">
    <property type="entry name" value="TRANSPOSASE INSI FOR INSERTION SEQUENCE ELEMENT IS30A-RELATED"/>
    <property type="match status" value="1"/>
</dbReference>
<dbReference type="InterPro" id="IPR036397">
    <property type="entry name" value="RNaseH_sf"/>
</dbReference>
<dbReference type="NCBIfam" id="NF033563">
    <property type="entry name" value="transpos_IS30"/>
    <property type="match status" value="1"/>
</dbReference>
<dbReference type="Pfam" id="PF13936">
    <property type="entry name" value="HTH_38"/>
    <property type="match status" value="1"/>
</dbReference>
<dbReference type="OrthoDB" id="9776104at2"/>
<accession>A0A3N1XMZ0</accession>
<dbReference type="GO" id="GO:0015074">
    <property type="term" value="P:DNA integration"/>
    <property type="evidence" value="ECO:0007669"/>
    <property type="project" value="InterPro"/>
</dbReference>
<dbReference type="RefSeq" id="WP_123609256.1">
    <property type="nucleotide sequence ID" value="NZ_RJVG01000005.1"/>
</dbReference>
<dbReference type="GO" id="GO:0005829">
    <property type="term" value="C:cytosol"/>
    <property type="evidence" value="ECO:0007669"/>
    <property type="project" value="TreeGrafter"/>
</dbReference>
<dbReference type="GO" id="GO:0004803">
    <property type="term" value="F:transposase activity"/>
    <property type="evidence" value="ECO:0007669"/>
    <property type="project" value="TreeGrafter"/>
</dbReference>
<evidence type="ECO:0000259" key="2">
    <source>
        <dbReference type="PROSITE" id="PS50994"/>
    </source>
</evidence>
<dbReference type="InterPro" id="IPR012337">
    <property type="entry name" value="RNaseH-like_sf"/>
</dbReference>
<dbReference type="EMBL" id="RJVG01000005">
    <property type="protein sequence ID" value="ROR28063.1"/>
    <property type="molecule type" value="Genomic_DNA"/>
</dbReference>
<sequence>MNNRKNALHNQKHLTLSDRTYIEQELLQKSSFTSIASNLKKDSTTIAKEIKRYSRDVPVKGNRSCIKCKNYEDCDLLSRESSCSHYNKKYCPFYCRKCYRYYPPSECLYYIPFQCDKIKKPPYVCNYCNDQKDCPLTKKIYDAAYAQKQYEKTLVKTRQGINVTPEELQELNELISPLILKGQPLSHIFAVHADEIPVCRRTLYNYLDQRIFQARNIDLPRRVRYKKRKKKSAPRTSKNLQQVYRNKRTYIDFERFMEAHPDVDVVEMDTVKGGRASGKCLLTFLFRSCSFMLVILLPTCTQKSVIDAINNLTATLGIRLFRKYFPVLLTDNGSEFKNPWDIETDDEGRHRTYVFFCDPYVSNQKSRLENNHEYIRYIIPKGRSMYKYTQDTINLMTSHINSTARDSLNGASPFDLADLLLDKRIPLLAGLKKVSPDEVMLKPALIESNNSKEAAYDE</sequence>
<protein>
    <submittedName>
        <fullName evidence="3">IS30 family transposase</fullName>
    </submittedName>
</protein>
<dbReference type="GO" id="GO:0006310">
    <property type="term" value="P:DNA recombination"/>
    <property type="evidence" value="ECO:0007669"/>
    <property type="project" value="UniProtKB-KW"/>
</dbReference>
<dbReference type="PANTHER" id="PTHR10948">
    <property type="entry name" value="TRANSPOSASE"/>
    <property type="match status" value="1"/>
</dbReference>
<keyword evidence="1" id="KW-0233">DNA recombination</keyword>
<evidence type="ECO:0000256" key="1">
    <source>
        <dbReference type="ARBA" id="ARBA00023172"/>
    </source>
</evidence>
<comment type="caution">
    <text evidence="3">The sequence shown here is derived from an EMBL/GenBank/DDBJ whole genome shotgun (WGS) entry which is preliminary data.</text>
</comment>
<evidence type="ECO:0000313" key="3">
    <source>
        <dbReference type="EMBL" id="ROR28063.1"/>
    </source>
</evidence>
<organism evidence="3 4">
    <name type="scientific">Mobilisporobacter senegalensis</name>
    <dbReference type="NCBI Taxonomy" id="1329262"/>
    <lineage>
        <taxon>Bacteria</taxon>
        <taxon>Bacillati</taxon>
        <taxon>Bacillota</taxon>
        <taxon>Clostridia</taxon>
        <taxon>Lachnospirales</taxon>
        <taxon>Lachnospiraceae</taxon>
        <taxon>Mobilisporobacter</taxon>
    </lineage>
</organism>
<proteinExistence type="predicted"/>
<gene>
    <name evidence="3" type="ORF">EDD66_1051</name>
</gene>
<dbReference type="InterPro" id="IPR025246">
    <property type="entry name" value="IS30-like_HTH"/>
</dbReference>
<name>A0A3N1XMZ0_9FIRM</name>
<dbReference type="InterPro" id="IPR051917">
    <property type="entry name" value="Transposase-Integrase"/>
</dbReference>
<dbReference type="InterPro" id="IPR053392">
    <property type="entry name" value="Transposase_IS30-like"/>
</dbReference>
<dbReference type="GO" id="GO:0003676">
    <property type="term" value="F:nucleic acid binding"/>
    <property type="evidence" value="ECO:0007669"/>
    <property type="project" value="InterPro"/>
</dbReference>